<feature type="chain" id="PRO_5036904881" evidence="3">
    <location>
        <begin position="24"/>
        <end position="285"/>
    </location>
</feature>
<keyword evidence="3" id="KW-0732">Signal</keyword>
<reference evidence="4" key="1">
    <citation type="submission" date="2020-11" db="EMBL/GenBank/DDBJ databases">
        <title>Bacterial whole genome sequence for Caenimonas sp. DR4.4.</title>
        <authorList>
            <person name="Le V."/>
            <person name="Ko S.-R."/>
            <person name="Ahn C.-Y."/>
            <person name="Oh H.-M."/>
        </authorList>
    </citation>
    <scope>NUCLEOTIDE SEQUENCE</scope>
    <source>
        <strain evidence="4">DR4.4</strain>
    </source>
</reference>
<dbReference type="RefSeq" id="WP_196984626.1">
    <property type="nucleotide sequence ID" value="NZ_JADWYS010000001.1"/>
</dbReference>
<evidence type="ECO:0000313" key="4">
    <source>
        <dbReference type="EMBL" id="MBG9386653.1"/>
    </source>
</evidence>
<feature type="compositionally biased region" description="Low complexity" evidence="1">
    <location>
        <begin position="27"/>
        <end position="36"/>
    </location>
</feature>
<sequence>MSRLYAWIAAAFAALCMQASALAAPPQEPATQAATESKPPAPNGQTDPLSVTVLGAPTNRVGDVAYVVIALRNVSDRPVVLKNMTVAVDGPAIDRFIDPAPCLLQRSDEITIGRGLTFEQTCRFAMKEARVWAGGSQVQSSLLSADIRLQVAVELMQLGSFQYFPVFTVKAPEIGIFIGGFAGALMLALFVLIERVLKHPEAREAWIRTVIVTLTMGFRGGLMAIIALLLSKTTQGPGSPVSLTVSDFGGGVLIGLFSYPLAAWISSTLKLEQAYVPQAKPGAPN</sequence>
<feature type="region of interest" description="Disordered" evidence="1">
    <location>
        <begin position="27"/>
        <end position="49"/>
    </location>
</feature>
<keyword evidence="5" id="KW-1185">Reference proteome</keyword>
<evidence type="ECO:0000256" key="3">
    <source>
        <dbReference type="SAM" id="SignalP"/>
    </source>
</evidence>
<dbReference type="AlphaFoldDB" id="A0A931H160"/>
<proteinExistence type="predicted"/>
<comment type="caution">
    <text evidence="4">The sequence shown here is derived from an EMBL/GenBank/DDBJ whole genome shotgun (WGS) entry which is preliminary data.</text>
</comment>
<dbReference type="EMBL" id="JADWYS010000001">
    <property type="protein sequence ID" value="MBG9386653.1"/>
    <property type="molecule type" value="Genomic_DNA"/>
</dbReference>
<evidence type="ECO:0000256" key="2">
    <source>
        <dbReference type="SAM" id="Phobius"/>
    </source>
</evidence>
<evidence type="ECO:0000313" key="5">
    <source>
        <dbReference type="Proteomes" id="UP000651050"/>
    </source>
</evidence>
<keyword evidence="2" id="KW-1133">Transmembrane helix</keyword>
<feature type="transmembrane region" description="Helical" evidence="2">
    <location>
        <begin position="205"/>
        <end position="228"/>
    </location>
</feature>
<feature type="transmembrane region" description="Helical" evidence="2">
    <location>
        <begin position="174"/>
        <end position="193"/>
    </location>
</feature>
<feature type="signal peptide" evidence="3">
    <location>
        <begin position="1"/>
        <end position="23"/>
    </location>
</feature>
<gene>
    <name evidence="4" type="ORF">I5803_01330</name>
</gene>
<keyword evidence="2" id="KW-0472">Membrane</keyword>
<name>A0A931H160_9BURK</name>
<dbReference type="Proteomes" id="UP000651050">
    <property type="component" value="Unassembled WGS sequence"/>
</dbReference>
<keyword evidence="2" id="KW-0812">Transmembrane</keyword>
<evidence type="ECO:0000256" key="1">
    <source>
        <dbReference type="SAM" id="MobiDB-lite"/>
    </source>
</evidence>
<feature type="transmembrane region" description="Helical" evidence="2">
    <location>
        <begin position="248"/>
        <end position="265"/>
    </location>
</feature>
<accession>A0A931H160</accession>
<protein>
    <submittedName>
        <fullName evidence="4">Uncharacterized protein</fullName>
    </submittedName>
</protein>
<organism evidence="4 5">
    <name type="scientific">Caenimonas aquaedulcis</name>
    <dbReference type="NCBI Taxonomy" id="2793270"/>
    <lineage>
        <taxon>Bacteria</taxon>
        <taxon>Pseudomonadati</taxon>
        <taxon>Pseudomonadota</taxon>
        <taxon>Betaproteobacteria</taxon>
        <taxon>Burkholderiales</taxon>
        <taxon>Comamonadaceae</taxon>
        <taxon>Caenimonas</taxon>
    </lineage>
</organism>